<comment type="caution">
    <text evidence="3">The sequence shown here is derived from an EMBL/GenBank/DDBJ whole genome shotgun (WGS) entry which is preliminary data.</text>
</comment>
<evidence type="ECO:0000313" key="4">
    <source>
        <dbReference type="Proteomes" id="UP001515100"/>
    </source>
</evidence>
<evidence type="ECO:0000313" key="3">
    <source>
        <dbReference type="EMBL" id="KAA1380523.1"/>
    </source>
</evidence>
<feature type="region of interest" description="Disordered" evidence="1">
    <location>
        <begin position="411"/>
        <end position="439"/>
    </location>
</feature>
<sequence>MGRPKVLAINVVTDSRRGVKGLQETESAAARMGRGVQKAGKLAGGALLVLGAAGIKAAKGAAEDEAAQVRLAGQLRRNASATRASIAATEKWIDRQARAKGIADDELRPALGKLVTATGSVEQSQKALRLAMDISAASGKPLEAVSAALAKGYGGNTAALGKLVPGIDKAILKSGDMAKVTDALSKKVGGTAVEAAQTNEGKMRRAAVAAGEFQETLGGLLLPAMEKIIAVLARATTYLEANQQTVTRVIVAVAALAAGILVINGVMKVYQATMLVITAATKAWAIATRILNAVMKANPIGLLITAIGLVVAGFVLAYKKSDTFRGIVQTVGKAGQTALNWIVEKAQAVADKIGKLGPAAQKGKDIFVKAIDLYTKPFQVLFDLVMKVVDAIGKIKVPNIGKALSKLPGVGGPSAPPVAPGGSVARGGKGGPGGGGATVPAGGGRYGGVTVVVNFNGLVTDKEGTARAIRDLLRGSDIRNNRVVTV</sequence>
<keyword evidence="2" id="KW-0812">Transmembrane</keyword>
<keyword evidence="2" id="KW-1133">Transmembrane helix</keyword>
<organism evidence="3 4">
    <name type="scientific">Aeromicrobium fastidiosum</name>
    <dbReference type="NCBI Taxonomy" id="52699"/>
    <lineage>
        <taxon>Bacteria</taxon>
        <taxon>Bacillati</taxon>
        <taxon>Actinomycetota</taxon>
        <taxon>Actinomycetes</taxon>
        <taxon>Propionibacteriales</taxon>
        <taxon>Nocardioidaceae</taxon>
        <taxon>Aeromicrobium</taxon>
    </lineage>
</organism>
<name>A0A641ATF8_9ACTN</name>
<dbReference type="AlphaFoldDB" id="A0A641ATF8"/>
<gene>
    <name evidence="3" type="ORF">ESP62_004925</name>
</gene>
<dbReference type="EMBL" id="SDPP02000001">
    <property type="protein sequence ID" value="KAA1380523.1"/>
    <property type="molecule type" value="Genomic_DNA"/>
</dbReference>
<keyword evidence="2" id="KW-0472">Membrane</keyword>
<feature type="transmembrane region" description="Helical" evidence="2">
    <location>
        <begin position="300"/>
        <end position="318"/>
    </location>
</feature>
<protein>
    <recommendedName>
        <fullName evidence="5">Phage tail tape measure protein</fullName>
    </recommendedName>
</protein>
<proteinExistence type="predicted"/>
<dbReference type="Proteomes" id="UP001515100">
    <property type="component" value="Unassembled WGS sequence"/>
</dbReference>
<feature type="compositionally biased region" description="Gly residues" evidence="1">
    <location>
        <begin position="424"/>
        <end position="439"/>
    </location>
</feature>
<keyword evidence="4" id="KW-1185">Reference proteome</keyword>
<evidence type="ECO:0000256" key="2">
    <source>
        <dbReference type="SAM" id="Phobius"/>
    </source>
</evidence>
<dbReference type="RefSeq" id="WP_129181071.1">
    <property type="nucleotide sequence ID" value="NZ_JAGIOG010000001.1"/>
</dbReference>
<evidence type="ECO:0008006" key="5">
    <source>
        <dbReference type="Google" id="ProtNLM"/>
    </source>
</evidence>
<reference evidence="3" key="1">
    <citation type="submission" date="2019-09" db="EMBL/GenBank/DDBJ databases">
        <authorList>
            <person name="Li J."/>
        </authorList>
    </citation>
    <scope>NUCLEOTIDE SEQUENCE [LARGE SCALE GENOMIC DNA]</scope>
    <source>
        <strain evidence="3">NRBC 14897</strain>
    </source>
</reference>
<feature type="transmembrane region" description="Helical" evidence="2">
    <location>
        <begin position="249"/>
        <end position="267"/>
    </location>
</feature>
<dbReference type="OrthoDB" id="3831413at2"/>
<evidence type="ECO:0000256" key="1">
    <source>
        <dbReference type="SAM" id="MobiDB-lite"/>
    </source>
</evidence>
<accession>A0A641ATF8</accession>